<dbReference type="InterPro" id="IPR000620">
    <property type="entry name" value="EamA_dom"/>
</dbReference>
<evidence type="ECO:0000256" key="5">
    <source>
        <dbReference type="ARBA" id="ARBA00023136"/>
    </source>
</evidence>
<reference evidence="8" key="2">
    <citation type="journal article" date="2021" name="PeerJ">
        <title>Extensive microbial diversity within the chicken gut microbiome revealed by metagenomics and culture.</title>
        <authorList>
            <person name="Gilroy R."/>
            <person name="Ravi A."/>
            <person name="Getino M."/>
            <person name="Pursley I."/>
            <person name="Horton D.L."/>
            <person name="Alikhan N.F."/>
            <person name="Baker D."/>
            <person name="Gharbi K."/>
            <person name="Hall N."/>
            <person name="Watson M."/>
            <person name="Adriaenssens E.M."/>
            <person name="Foster-Nyarko E."/>
            <person name="Jarju S."/>
            <person name="Secka A."/>
            <person name="Antonio M."/>
            <person name="Oren A."/>
            <person name="Chaudhuri R.R."/>
            <person name="La Ragione R."/>
            <person name="Hildebrand F."/>
            <person name="Pallen M.J."/>
        </authorList>
    </citation>
    <scope>NUCLEOTIDE SEQUENCE</scope>
    <source>
        <strain evidence="8">D5-748</strain>
    </source>
</reference>
<dbReference type="SUPFAM" id="SSF103481">
    <property type="entry name" value="Multidrug resistance efflux transporter EmrE"/>
    <property type="match status" value="2"/>
</dbReference>
<reference evidence="8" key="1">
    <citation type="submission" date="2020-10" db="EMBL/GenBank/DDBJ databases">
        <authorList>
            <person name="Gilroy R."/>
        </authorList>
    </citation>
    <scope>NUCLEOTIDE SEQUENCE</scope>
    <source>
        <strain evidence="8">D5-748</strain>
    </source>
</reference>
<feature type="transmembrane region" description="Helical" evidence="6">
    <location>
        <begin position="233"/>
        <end position="253"/>
    </location>
</feature>
<proteinExistence type="predicted"/>
<feature type="domain" description="EamA" evidence="7">
    <location>
        <begin position="24"/>
        <end position="156"/>
    </location>
</feature>
<feature type="transmembrane region" description="Helical" evidence="6">
    <location>
        <begin position="112"/>
        <end position="133"/>
    </location>
</feature>
<comment type="subcellular location">
    <subcellularLocation>
        <location evidence="1">Cell membrane</location>
        <topology evidence="1">Multi-pass membrane protein</topology>
    </subcellularLocation>
</comment>
<dbReference type="PANTHER" id="PTHR32322">
    <property type="entry name" value="INNER MEMBRANE TRANSPORTER"/>
    <property type="match status" value="1"/>
</dbReference>
<feature type="transmembrane region" description="Helical" evidence="6">
    <location>
        <begin position="51"/>
        <end position="71"/>
    </location>
</feature>
<evidence type="ECO:0000256" key="1">
    <source>
        <dbReference type="ARBA" id="ARBA00004651"/>
    </source>
</evidence>
<accession>A0A9D9EG13</accession>
<feature type="domain" description="EamA" evidence="7">
    <location>
        <begin position="168"/>
        <end position="305"/>
    </location>
</feature>
<evidence type="ECO:0000256" key="3">
    <source>
        <dbReference type="ARBA" id="ARBA00022692"/>
    </source>
</evidence>
<evidence type="ECO:0000313" key="9">
    <source>
        <dbReference type="Proteomes" id="UP000823619"/>
    </source>
</evidence>
<evidence type="ECO:0000313" key="8">
    <source>
        <dbReference type="EMBL" id="MBO8444339.1"/>
    </source>
</evidence>
<feature type="transmembrane region" description="Helical" evidence="6">
    <location>
        <begin position="198"/>
        <end position="217"/>
    </location>
</feature>
<evidence type="ECO:0000259" key="7">
    <source>
        <dbReference type="Pfam" id="PF00892"/>
    </source>
</evidence>
<feature type="transmembrane region" description="Helical" evidence="6">
    <location>
        <begin position="140"/>
        <end position="160"/>
    </location>
</feature>
<dbReference type="Pfam" id="PF00892">
    <property type="entry name" value="EamA"/>
    <property type="match status" value="2"/>
</dbReference>
<dbReference type="InterPro" id="IPR050638">
    <property type="entry name" value="AA-Vitamin_Transporters"/>
</dbReference>
<feature type="transmembrane region" description="Helical" evidence="6">
    <location>
        <begin position="289"/>
        <end position="307"/>
    </location>
</feature>
<sequence length="315" mass="34398">MKDIDSKGRPGNGTGISRKSLIYLASTFAIILWGISYIWTDRLISLGISVFYFVFARTVLAGIVLLLFNAVCGNLVPIQKKDLPKFLLLAFCEPFIYFLCESYGVKETGSPTLSAMIIATIPIFSIGAGIIFFKEKISALNVTGILMSLAGIVMVVMAKGELGEHFILGIMLLLTAVISEVGHASLTKSLSGNYSSQVIVMYQFLIGSVYLLPLFITKGLDGFSWATHMSLNVWYPIIFLGVFCSSIAFSLWVRTIKQLGVARSSIFSALIPVVAAVIAWLFGHESMNLRQFLGIILATAGVILSQYGPHKTDKR</sequence>
<dbReference type="EMBL" id="JADIMO010000017">
    <property type="protein sequence ID" value="MBO8444339.1"/>
    <property type="molecule type" value="Genomic_DNA"/>
</dbReference>
<dbReference type="AlphaFoldDB" id="A0A9D9EG13"/>
<feature type="transmembrane region" description="Helical" evidence="6">
    <location>
        <begin position="83"/>
        <end position="100"/>
    </location>
</feature>
<dbReference type="Proteomes" id="UP000823619">
    <property type="component" value="Unassembled WGS sequence"/>
</dbReference>
<dbReference type="InterPro" id="IPR037185">
    <property type="entry name" value="EmrE-like"/>
</dbReference>
<dbReference type="Gene3D" id="1.10.3730.20">
    <property type="match status" value="2"/>
</dbReference>
<name>A0A9D9EG13_9BACT</name>
<dbReference type="PANTHER" id="PTHR32322:SF18">
    <property type="entry name" value="S-ADENOSYLMETHIONINE_S-ADENOSYLHOMOCYSTEINE TRANSPORTER"/>
    <property type="match status" value="1"/>
</dbReference>
<evidence type="ECO:0000256" key="2">
    <source>
        <dbReference type="ARBA" id="ARBA00022475"/>
    </source>
</evidence>
<keyword evidence="3 6" id="KW-0812">Transmembrane</keyword>
<feature type="transmembrane region" description="Helical" evidence="6">
    <location>
        <begin position="166"/>
        <end position="186"/>
    </location>
</feature>
<keyword evidence="2" id="KW-1003">Cell membrane</keyword>
<protein>
    <submittedName>
        <fullName evidence="8">DMT family transporter</fullName>
    </submittedName>
</protein>
<evidence type="ECO:0000256" key="6">
    <source>
        <dbReference type="SAM" id="Phobius"/>
    </source>
</evidence>
<organism evidence="8 9">
    <name type="scientific">Candidatus Cryptobacteroides merdavium</name>
    <dbReference type="NCBI Taxonomy" id="2840769"/>
    <lineage>
        <taxon>Bacteria</taxon>
        <taxon>Pseudomonadati</taxon>
        <taxon>Bacteroidota</taxon>
        <taxon>Bacteroidia</taxon>
        <taxon>Bacteroidales</taxon>
        <taxon>Candidatus Cryptobacteroides</taxon>
    </lineage>
</organism>
<feature type="transmembrane region" description="Helical" evidence="6">
    <location>
        <begin position="265"/>
        <end position="283"/>
    </location>
</feature>
<gene>
    <name evidence="8" type="ORF">IAC23_01405</name>
</gene>
<evidence type="ECO:0000256" key="4">
    <source>
        <dbReference type="ARBA" id="ARBA00022989"/>
    </source>
</evidence>
<keyword evidence="4 6" id="KW-1133">Transmembrane helix</keyword>
<keyword evidence="5 6" id="KW-0472">Membrane</keyword>
<feature type="transmembrane region" description="Helical" evidence="6">
    <location>
        <begin position="21"/>
        <end position="39"/>
    </location>
</feature>
<dbReference type="GO" id="GO:0005886">
    <property type="term" value="C:plasma membrane"/>
    <property type="evidence" value="ECO:0007669"/>
    <property type="project" value="UniProtKB-SubCell"/>
</dbReference>
<comment type="caution">
    <text evidence="8">The sequence shown here is derived from an EMBL/GenBank/DDBJ whole genome shotgun (WGS) entry which is preliminary data.</text>
</comment>